<evidence type="ECO:0000313" key="2">
    <source>
        <dbReference type="EMBL" id="OIW32660.1"/>
    </source>
</evidence>
<dbReference type="EMBL" id="KV875095">
    <property type="protein sequence ID" value="OIW32660.1"/>
    <property type="molecule type" value="Genomic_DNA"/>
</dbReference>
<keyword evidence="3" id="KW-1185">Reference proteome</keyword>
<dbReference type="InParanoid" id="A0A1J7JTG6"/>
<feature type="region of interest" description="Disordered" evidence="1">
    <location>
        <begin position="134"/>
        <end position="177"/>
    </location>
</feature>
<protein>
    <submittedName>
        <fullName evidence="2">Uncharacterized protein</fullName>
    </submittedName>
</protein>
<organism evidence="2 3">
    <name type="scientific">Coniochaeta ligniaria NRRL 30616</name>
    <dbReference type="NCBI Taxonomy" id="1408157"/>
    <lineage>
        <taxon>Eukaryota</taxon>
        <taxon>Fungi</taxon>
        <taxon>Dikarya</taxon>
        <taxon>Ascomycota</taxon>
        <taxon>Pezizomycotina</taxon>
        <taxon>Sordariomycetes</taxon>
        <taxon>Sordariomycetidae</taxon>
        <taxon>Coniochaetales</taxon>
        <taxon>Coniochaetaceae</taxon>
        <taxon>Coniochaeta</taxon>
    </lineage>
</organism>
<accession>A0A1J7JTG6</accession>
<proteinExistence type="predicted"/>
<reference evidence="2 3" key="1">
    <citation type="submission" date="2016-10" db="EMBL/GenBank/DDBJ databases">
        <title>Draft genome sequence of Coniochaeta ligniaria NRRL30616, a lignocellulolytic fungus for bioabatement of inhibitors in plant biomass hydrolysates.</title>
        <authorList>
            <consortium name="DOE Joint Genome Institute"/>
            <person name="Jimenez D.J."/>
            <person name="Hector R.E."/>
            <person name="Riley R."/>
            <person name="Sun H."/>
            <person name="Grigoriev I.V."/>
            <person name="Van Elsas J.D."/>
            <person name="Nichols N.N."/>
        </authorList>
    </citation>
    <scope>NUCLEOTIDE SEQUENCE [LARGE SCALE GENOMIC DNA]</scope>
    <source>
        <strain evidence="2 3">NRRL 30616</strain>
    </source>
</reference>
<feature type="compositionally biased region" description="Basic and acidic residues" evidence="1">
    <location>
        <begin position="161"/>
        <end position="170"/>
    </location>
</feature>
<sequence>MCQLIINPKVCRCSNDTDCPSRVTRPEKEFPGHLAPEINLRAIWFCDEVLPKLAVPAGLGLMTVQVPMDDKGTTIPLDLPDCPNTLGTPVEFTEELYTSPNLCLSCWQSGCNLRQTRPLTDPYWETQAARSNLDSREIREAKMSRSRSASGSSSGSSTVRHSTETIRESKAGSSSRS</sequence>
<feature type="compositionally biased region" description="Low complexity" evidence="1">
    <location>
        <begin position="146"/>
        <end position="157"/>
    </location>
</feature>
<name>A0A1J7JTG6_9PEZI</name>
<feature type="compositionally biased region" description="Basic and acidic residues" evidence="1">
    <location>
        <begin position="134"/>
        <end position="143"/>
    </location>
</feature>
<gene>
    <name evidence="2" type="ORF">CONLIGDRAFT_679046</name>
</gene>
<evidence type="ECO:0000313" key="3">
    <source>
        <dbReference type="Proteomes" id="UP000182658"/>
    </source>
</evidence>
<dbReference type="AlphaFoldDB" id="A0A1J7JTG6"/>
<dbReference type="Proteomes" id="UP000182658">
    <property type="component" value="Unassembled WGS sequence"/>
</dbReference>
<evidence type="ECO:0000256" key="1">
    <source>
        <dbReference type="SAM" id="MobiDB-lite"/>
    </source>
</evidence>